<protein>
    <submittedName>
        <fullName evidence="1">Uncharacterized protein</fullName>
    </submittedName>
</protein>
<proteinExistence type="predicted"/>
<dbReference type="AlphaFoldDB" id="A0A917A9D4"/>
<dbReference type="Pfam" id="PF20107">
    <property type="entry name" value="DUF6497"/>
    <property type="match status" value="1"/>
</dbReference>
<dbReference type="Proteomes" id="UP000612855">
    <property type="component" value="Unassembled WGS sequence"/>
</dbReference>
<evidence type="ECO:0000313" key="2">
    <source>
        <dbReference type="Proteomes" id="UP000612855"/>
    </source>
</evidence>
<dbReference type="EMBL" id="BMFJ01000001">
    <property type="protein sequence ID" value="GGE34666.1"/>
    <property type="molecule type" value="Genomic_DNA"/>
</dbReference>
<keyword evidence="2" id="KW-1185">Reference proteome</keyword>
<gene>
    <name evidence="1" type="ORF">GCM10011360_23160</name>
</gene>
<sequence>MTRNNWHILRADRAVTVARVLPVRFDLRETTRLPAGAVSLTRLAQQVRQDVWRALRRMGGFAPAVRVSHEMDTILVEAGGRTERRAPARAGEDLRAVLEDPDNRRRWLAHAGRRAQALVIVAAMGVPCTAATTVRGQEETPAVPSGLPMTLQEAREELQPDGTLWLRLRYVAPDLATGGYAAVADDFAALCATQALGYPTTDGQKPAQAVISIASAPVDFATTAPGVMQVFEAFRIENDTCVWEEF</sequence>
<name>A0A917A9D4_9RHOB</name>
<dbReference type="InterPro" id="IPR045467">
    <property type="entry name" value="DUF6497"/>
</dbReference>
<organism evidence="1 2">
    <name type="scientific">Primorskyibacter flagellatus</name>
    <dbReference type="NCBI Taxonomy" id="1387277"/>
    <lineage>
        <taxon>Bacteria</taxon>
        <taxon>Pseudomonadati</taxon>
        <taxon>Pseudomonadota</taxon>
        <taxon>Alphaproteobacteria</taxon>
        <taxon>Rhodobacterales</taxon>
        <taxon>Roseobacteraceae</taxon>
        <taxon>Primorskyibacter</taxon>
    </lineage>
</organism>
<comment type="caution">
    <text evidence="1">The sequence shown here is derived from an EMBL/GenBank/DDBJ whole genome shotgun (WGS) entry which is preliminary data.</text>
</comment>
<accession>A0A917A9D4</accession>
<reference evidence="2" key="1">
    <citation type="journal article" date="2019" name="Int. J. Syst. Evol. Microbiol.">
        <title>The Global Catalogue of Microorganisms (GCM) 10K type strain sequencing project: providing services to taxonomists for standard genome sequencing and annotation.</title>
        <authorList>
            <consortium name="The Broad Institute Genomics Platform"/>
            <consortium name="The Broad Institute Genome Sequencing Center for Infectious Disease"/>
            <person name="Wu L."/>
            <person name="Ma J."/>
        </authorList>
    </citation>
    <scope>NUCLEOTIDE SEQUENCE [LARGE SCALE GENOMIC DNA]</scope>
    <source>
        <strain evidence="2">CGMCC 1.12664</strain>
    </source>
</reference>
<dbReference type="RefSeq" id="WP_188477836.1">
    <property type="nucleotide sequence ID" value="NZ_BMFJ01000001.1"/>
</dbReference>
<evidence type="ECO:0000313" key="1">
    <source>
        <dbReference type="EMBL" id="GGE34666.1"/>
    </source>
</evidence>